<feature type="transmembrane region" description="Helical" evidence="9">
    <location>
        <begin position="241"/>
        <end position="263"/>
    </location>
</feature>
<accession>A0A0K1Q7G8</accession>
<evidence type="ECO:0000313" key="11">
    <source>
        <dbReference type="EMBL" id="AKV01612.1"/>
    </source>
</evidence>
<protein>
    <recommendedName>
        <fullName evidence="10">Glycosyltransferase RgtA/B/C/D-like domain-containing protein</fullName>
    </recommendedName>
</protein>
<dbReference type="KEGG" id="llu:AKJ09_08275"/>
<evidence type="ECO:0000259" key="10">
    <source>
        <dbReference type="Pfam" id="PF13231"/>
    </source>
</evidence>
<feature type="domain" description="Glycosyltransferase RgtA/B/C/D-like" evidence="10">
    <location>
        <begin position="65"/>
        <end position="212"/>
    </location>
</feature>
<keyword evidence="3" id="KW-0328">Glycosyltransferase</keyword>
<feature type="transmembrane region" description="Helical" evidence="9">
    <location>
        <begin position="195"/>
        <end position="216"/>
    </location>
</feature>
<evidence type="ECO:0000256" key="2">
    <source>
        <dbReference type="ARBA" id="ARBA00022475"/>
    </source>
</evidence>
<comment type="subcellular location">
    <subcellularLocation>
        <location evidence="1">Cell membrane</location>
        <topology evidence="1">Multi-pass membrane protein</topology>
    </subcellularLocation>
</comment>
<feature type="transmembrane region" description="Helical" evidence="9">
    <location>
        <begin position="123"/>
        <end position="141"/>
    </location>
</feature>
<evidence type="ECO:0000256" key="5">
    <source>
        <dbReference type="ARBA" id="ARBA00022692"/>
    </source>
</evidence>
<feature type="compositionally biased region" description="Basic and acidic residues" evidence="8">
    <location>
        <begin position="496"/>
        <end position="518"/>
    </location>
</feature>
<keyword evidence="5 9" id="KW-0812">Transmembrane</keyword>
<feature type="transmembrane region" description="Helical" evidence="9">
    <location>
        <begin position="148"/>
        <end position="175"/>
    </location>
</feature>
<dbReference type="STRING" id="1391654.AKJ09_08275"/>
<feature type="region of interest" description="Disordered" evidence="8">
    <location>
        <begin position="496"/>
        <end position="549"/>
    </location>
</feature>
<dbReference type="GO" id="GO:0005886">
    <property type="term" value="C:plasma membrane"/>
    <property type="evidence" value="ECO:0007669"/>
    <property type="project" value="UniProtKB-SubCell"/>
</dbReference>
<keyword evidence="6 9" id="KW-1133">Transmembrane helix</keyword>
<dbReference type="Proteomes" id="UP000064967">
    <property type="component" value="Chromosome"/>
</dbReference>
<evidence type="ECO:0000256" key="3">
    <source>
        <dbReference type="ARBA" id="ARBA00022676"/>
    </source>
</evidence>
<dbReference type="Pfam" id="PF13231">
    <property type="entry name" value="PMT_2"/>
    <property type="match status" value="1"/>
</dbReference>
<reference evidence="11 12" key="1">
    <citation type="submission" date="2015-08" db="EMBL/GenBank/DDBJ databases">
        <authorList>
            <person name="Babu N.S."/>
            <person name="Beckwith C.J."/>
            <person name="Beseler K.G."/>
            <person name="Brison A."/>
            <person name="Carone J.V."/>
            <person name="Caskin T.P."/>
            <person name="Diamond M."/>
            <person name="Durham M.E."/>
            <person name="Foxe J.M."/>
            <person name="Go M."/>
            <person name="Henderson B.A."/>
            <person name="Jones I.B."/>
            <person name="McGettigan J.A."/>
            <person name="Micheletti S.J."/>
            <person name="Nasrallah M.E."/>
            <person name="Ortiz D."/>
            <person name="Piller C.R."/>
            <person name="Privatt S.R."/>
            <person name="Schneider S.L."/>
            <person name="Sharp S."/>
            <person name="Smith T.C."/>
            <person name="Stanton J.D."/>
            <person name="Ullery H.E."/>
            <person name="Wilson R.J."/>
            <person name="Serrano M.G."/>
            <person name="Buck G."/>
            <person name="Lee V."/>
            <person name="Wang Y."/>
            <person name="Carvalho R."/>
            <person name="Voegtly L."/>
            <person name="Shi R."/>
            <person name="Duckworth R."/>
            <person name="Johnson A."/>
            <person name="Loviza R."/>
            <person name="Walstead R."/>
            <person name="Shah Z."/>
            <person name="Kiflezghi M."/>
            <person name="Wade K."/>
            <person name="Ball S.L."/>
            <person name="Bradley K.W."/>
            <person name="Asai D.J."/>
            <person name="Bowman C.A."/>
            <person name="Russell D.A."/>
            <person name="Pope W.H."/>
            <person name="Jacobs-Sera D."/>
            <person name="Hendrix R.W."/>
            <person name="Hatfull G.F."/>
        </authorList>
    </citation>
    <scope>NUCLEOTIDE SEQUENCE [LARGE SCALE GENOMIC DNA]</scope>
    <source>
        <strain evidence="11 12">DSM 27648</strain>
    </source>
</reference>
<evidence type="ECO:0000256" key="9">
    <source>
        <dbReference type="SAM" id="Phobius"/>
    </source>
</evidence>
<dbReference type="AlphaFoldDB" id="A0A0K1Q7G8"/>
<dbReference type="InterPro" id="IPR038731">
    <property type="entry name" value="RgtA/B/C-like"/>
</dbReference>
<evidence type="ECO:0000256" key="1">
    <source>
        <dbReference type="ARBA" id="ARBA00004651"/>
    </source>
</evidence>
<feature type="transmembrane region" description="Helical" evidence="9">
    <location>
        <begin position="67"/>
        <end position="86"/>
    </location>
</feature>
<keyword evidence="12" id="KW-1185">Reference proteome</keyword>
<proteinExistence type="predicted"/>
<feature type="transmembrane region" description="Helical" evidence="9">
    <location>
        <begin position="275"/>
        <end position="297"/>
    </location>
</feature>
<dbReference type="GO" id="GO:0009103">
    <property type="term" value="P:lipopolysaccharide biosynthetic process"/>
    <property type="evidence" value="ECO:0007669"/>
    <property type="project" value="UniProtKB-ARBA"/>
</dbReference>
<dbReference type="PANTHER" id="PTHR33908">
    <property type="entry name" value="MANNOSYLTRANSFERASE YKCB-RELATED"/>
    <property type="match status" value="1"/>
</dbReference>
<keyword evidence="2" id="KW-1003">Cell membrane</keyword>
<gene>
    <name evidence="11" type="ORF">AKJ09_08275</name>
</gene>
<feature type="transmembrane region" description="Helical" evidence="9">
    <location>
        <begin position="329"/>
        <end position="350"/>
    </location>
</feature>
<evidence type="ECO:0000256" key="6">
    <source>
        <dbReference type="ARBA" id="ARBA00022989"/>
    </source>
</evidence>
<organism evidence="11 12">
    <name type="scientific">Labilithrix luteola</name>
    <dbReference type="NCBI Taxonomy" id="1391654"/>
    <lineage>
        <taxon>Bacteria</taxon>
        <taxon>Pseudomonadati</taxon>
        <taxon>Myxococcota</taxon>
        <taxon>Polyangia</taxon>
        <taxon>Polyangiales</taxon>
        <taxon>Labilitrichaceae</taxon>
        <taxon>Labilithrix</taxon>
    </lineage>
</organism>
<dbReference type="PANTHER" id="PTHR33908:SF11">
    <property type="entry name" value="MEMBRANE PROTEIN"/>
    <property type="match status" value="1"/>
</dbReference>
<dbReference type="RefSeq" id="WP_169928180.1">
    <property type="nucleotide sequence ID" value="NZ_CP012333.1"/>
</dbReference>
<dbReference type="GO" id="GO:0016763">
    <property type="term" value="F:pentosyltransferase activity"/>
    <property type="evidence" value="ECO:0007669"/>
    <property type="project" value="TreeGrafter"/>
</dbReference>
<evidence type="ECO:0000313" key="12">
    <source>
        <dbReference type="Proteomes" id="UP000064967"/>
    </source>
</evidence>
<name>A0A0K1Q7G8_9BACT</name>
<dbReference type="EMBL" id="CP012333">
    <property type="protein sequence ID" value="AKV01612.1"/>
    <property type="molecule type" value="Genomic_DNA"/>
</dbReference>
<keyword evidence="7 9" id="KW-0472">Membrane</keyword>
<evidence type="ECO:0000256" key="4">
    <source>
        <dbReference type="ARBA" id="ARBA00022679"/>
    </source>
</evidence>
<evidence type="ECO:0000256" key="7">
    <source>
        <dbReference type="ARBA" id="ARBA00023136"/>
    </source>
</evidence>
<keyword evidence="4" id="KW-0808">Transferase</keyword>
<evidence type="ECO:0000256" key="8">
    <source>
        <dbReference type="SAM" id="MobiDB-lite"/>
    </source>
</evidence>
<feature type="transmembrane region" description="Helical" evidence="9">
    <location>
        <begin position="98"/>
        <end position="117"/>
    </location>
</feature>
<sequence length="549" mass="59407">MMPLVVVSVLLLLVRFFAAMRLGFGDSEALYATWAIHPQPAYLDHPGLVGIVARAIGEGTIPSPFRVHIVTSVVATLVPWIMYGAARAFGAEKRPAMVSALLVALVPEMAIGLFALTPDLLLAPLWLGALALAAIGLRAPANESRSAIALLFAGLLAGVGCAAKVSGALLVVALAATYVSVARSKFEERAAARSVWPWAGLATGVIILAPIVQYEIKRGFPMLHHRLVETQHDAGLTLRNLGALVGGQLVYLSPLVAWLAFVVARDLFRDRNRDALSRLCFYAFAIPIVPLAGLTVWSRVAEPHWVAPALLALPIHAARRASWHPSRRLYLASAGVAAFFTLAVHAWVLVPSASRLLPESFDPKLDISSELYGWPTVADAIRDQISAAATPFDPEGREVVVVGPHWTVCAQLHASLPGLRVGCATPIPDDFDTWFPRSEWRKAEHVLFVTDNRFDGDGSDQLPAQVRIGQSRVRILRGGRTARVFELYLYENRASTSREPEPSRLGRSEVRKALREDAEQGAAEEEVDDRPAVVTMPGAARSDHPAVAE</sequence>
<dbReference type="InterPro" id="IPR050297">
    <property type="entry name" value="LipidA_mod_glycosyltrf_83"/>
</dbReference>